<keyword evidence="1" id="KW-0812">Transmembrane</keyword>
<comment type="caution">
    <text evidence="2">The sequence shown here is derived from an EMBL/GenBank/DDBJ whole genome shotgun (WGS) entry which is preliminary data.</text>
</comment>
<organism evidence="2 3">
    <name type="scientific">Streptosporangium jomthongense</name>
    <dbReference type="NCBI Taxonomy" id="1193683"/>
    <lineage>
        <taxon>Bacteria</taxon>
        <taxon>Bacillati</taxon>
        <taxon>Actinomycetota</taxon>
        <taxon>Actinomycetes</taxon>
        <taxon>Streptosporangiales</taxon>
        <taxon>Streptosporangiaceae</taxon>
        <taxon>Streptosporangium</taxon>
    </lineage>
</organism>
<keyword evidence="1" id="KW-0472">Membrane</keyword>
<proteinExistence type="predicted"/>
<keyword evidence="3" id="KW-1185">Reference proteome</keyword>
<feature type="transmembrane region" description="Helical" evidence="1">
    <location>
        <begin position="92"/>
        <end position="117"/>
    </location>
</feature>
<protein>
    <recommendedName>
        <fullName evidence="4">DUF4386 family protein</fullName>
    </recommendedName>
</protein>
<feature type="transmembrane region" description="Helical" evidence="1">
    <location>
        <begin position="198"/>
        <end position="219"/>
    </location>
</feature>
<evidence type="ECO:0000313" key="3">
    <source>
        <dbReference type="Proteomes" id="UP001595698"/>
    </source>
</evidence>
<evidence type="ECO:0000256" key="1">
    <source>
        <dbReference type="SAM" id="Phobius"/>
    </source>
</evidence>
<accession>A0ABV8F8F0</accession>
<keyword evidence="1" id="KW-1133">Transmembrane helix</keyword>
<evidence type="ECO:0008006" key="4">
    <source>
        <dbReference type="Google" id="ProtNLM"/>
    </source>
</evidence>
<dbReference type="Proteomes" id="UP001595698">
    <property type="component" value="Unassembled WGS sequence"/>
</dbReference>
<name>A0ABV8F8F0_9ACTN</name>
<dbReference type="EMBL" id="JBHSBC010000036">
    <property type="protein sequence ID" value="MFC3984534.1"/>
    <property type="molecule type" value="Genomic_DNA"/>
</dbReference>
<feature type="transmembrane region" description="Helical" evidence="1">
    <location>
        <begin position="12"/>
        <end position="31"/>
    </location>
</feature>
<gene>
    <name evidence="2" type="ORF">ACFOYY_30665</name>
</gene>
<sequence>MIDVKEGHEFRWGGLAGITALVFMIAGRLTMGNVPRVTDPAAVIAGYFPQYRVQILIGALLYAIAIALLLWFGAALATAFRRADETGDAPALVLAGYVLMCVLGFIGVALFAGIAYALTMYRGLLEVAAGPYTALTAMGTVAGIAVAVPFGASAAAILRTRVFPVWMAWFAVVVAAVNVLSAFAVGVTGGALAPDGPIVGYVPGALVGLWVLVASGLLIREHLPLPAGARPVMGH</sequence>
<reference evidence="3" key="1">
    <citation type="journal article" date="2019" name="Int. J. Syst. Evol. Microbiol.">
        <title>The Global Catalogue of Microorganisms (GCM) 10K type strain sequencing project: providing services to taxonomists for standard genome sequencing and annotation.</title>
        <authorList>
            <consortium name="The Broad Institute Genomics Platform"/>
            <consortium name="The Broad Institute Genome Sequencing Center for Infectious Disease"/>
            <person name="Wu L."/>
            <person name="Ma J."/>
        </authorList>
    </citation>
    <scope>NUCLEOTIDE SEQUENCE [LARGE SCALE GENOMIC DNA]</scope>
    <source>
        <strain evidence="3">TBRC 7912</strain>
    </source>
</reference>
<feature type="transmembrane region" description="Helical" evidence="1">
    <location>
        <begin position="165"/>
        <end position="192"/>
    </location>
</feature>
<feature type="transmembrane region" description="Helical" evidence="1">
    <location>
        <begin position="51"/>
        <end position="80"/>
    </location>
</feature>
<evidence type="ECO:0000313" key="2">
    <source>
        <dbReference type="EMBL" id="MFC3984534.1"/>
    </source>
</evidence>
<feature type="transmembrane region" description="Helical" evidence="1">
    <location>
        <begin position="137"/>
        <end position="158"/>
    </location>
</feature>
<dbReference type="RefSeq" id="WP_386194441.1">
    <property type="nucleotide sequence ID" value="NZ_JBHSBC010000036.1"/>
</dbReference>